<accession>A0AAD4R1Z3</accession>
<evidence type="ECO:0000256" key="1">
    <source>
        <dbReference type="SAM" id="SignalP"/>
    </source>
</evidence>
<name>A0AAD4R1Z3_9BILA</name>
<dbReference type="CDD" id="cd15777">
    <property type="entry name" value="CRBN_C_like"/>
    <property type="match status" value="1"/>
</dbReference>
<dbReference type="Gene3D" id="2.170.150.20">
    <property type="entry name" value="Peptide methionine sulfoxide reductase"/>
    <property type="match status" value="1"/>
</dbReference>
<dbReference type="AlphaFoldDB" id="A0AAD4R1Z3"/>
<comment type="caution">
    <text evidence="3">The sequence shown here is derived from an EMBL/GenBank/DDBJ whole genome shotgun (WGS) entry which is preliminary data.</text>
</comment>
<feature type="signal peptide" evidence="1">
    <location>
        <begin position="1"/>
        <end position="26"/>
    </location>
</feature>
<reference evidence="3" key="1">
    <citation type="submission" date="2022-01" db="EMBL/GenBank/DDBJ databases">
        <title>Genome Sequence Resource for Two Populations of Ditylenchus destructor, the Migratory Endoparasitic Phytonematode.</title>
        <authorList>
            <person name="Zhang H."/>
            <person name="Lin R."/>
            <person name="Xie B."/>
        </authorList>
    </citation>
    <scope>NUCLEOTIDE SEQUENCE</scope>
    <source>
        <strain evidence="3">BazhouSP</strain>
    </source>
</reference>
<gene>
    <name evidence="3" type="ORF">DdX_07581</name>
</gene>
<dbReference type="InterPro" id="IPR034750">
    <property type="entry name" value="CULT"/>
</dbReference>
<evidence type="ECO:0000313" key="3">
    <source>
        <dbReference type="EMBL" id="KAI1716521.1"/>
    </source>
</evidence>
<sequence length="286" mass="32965">MRCPIQYNQYIGLSLFLLCSLISVRCDLICRSCGHTITTAEALKNVKSDLALDRYNMSVLGKQTTVQVFKNPVPETFHVITVNGAELKFAGKSYTEDTWFPGFRWTACVCSKCSSHMGWYFESSKDDFVGLVLDYLISADSCYRRKVHKGSYINRCTRSSPTITTFDRNLRSSVGHFYKSNEALTDNRSFEIRCEIEDEDSSMTYTFLELAVDDLVTGYDENFVVRERLPLLLRCRIRAQNSYGLPSKWKQSSTLKLYKLYPNRKKAIPSPLNEVHAEHGEFKFYR</sequence>
<dbReference type="FunFam" id="2.170.150.20:FF:000007">
    <property type="entry name" value="Protein cereblon"/>
    <property type="match status" value="1"/>
</dbReference>
<dbReference type="Proteomes" id="UP001201812">
    <property type="component" value="Unassembled WGS sequence"/>
</dbReference>
<evidence type="ECO:0000313" key="4">
    <source>
        <dbReference type="Proteomes" id="UP001201812"/>
    </source>
</evidence>
<keyword evidence="4" id="KW-1185">Reference proteome</keyword>
<evidence type="ECO:0000259" key="2">
    <source>
        <dbReference type="PROSITE" id="PS51788"/>
    </source>
</evidence>
<dbReference type="EMBL" id="JAKKPZ010000010">
    <property type="protein sequence ID" value="KAI1716521.1"/>
    <property type="molecule type" value="Genomic_DNA"/>
</dbReference>
<dbReference type="PROSITE" id="PS51788">
    <property type="entry name" value="CULT"/>
    <property type="match status" value="1"/>
</dbReference>
<organism evidence="3 4">
    <name type="scientific">Ditylenchus destructor</name>
    <dbReference type="NCBI Taxonomy" id="166010"/>
    <lineage>
        <taxon>Eukaryota</taxon>
        <taxon>Metazoa</taxon>
        <taxon>Ecdysozoa</taxon>
        <taxon>Nematoda</taxon>
        <taxon>Chromadorea</taxon>
        <taxon>Rhabditida</taxon>
        <taxon>Tylenchina</taxon>
        <taxon>Tylenchomorpha</taxon>
        <taxon>Sphaerularioidea</taxon>
        <taxon>Anguinidae</taxon>
        <taxon>Anguininae</taxon>
        <taxon>Ditylenchus</taxon>
    </lineage>
</organism>
<proteinExistence type="predicted"/>
<feature type="chain" id="PRO_5042231187" evidence="1">
    <location>
        <begin position="27"/>
        <end position="286"/>
    </location>
</feature>
<keyword evidence="1" id="KW-0732">Signal</keyword>
<feature type="domain" description="CULT" evidence="2">
    <location>
        <begin position="25"/>
        <end position="140"/>
    </location>
</feature>
<protein>
    <submittedName>
        <fullName evidence="3">Protein cereblon</fullName>
    </submittedName>
</protein>